<dbReference type="SUPFAM" id="SSF117281">
    <property type="entry name" value="Kelch motif"/>
    <property type="match status" value="1"/>
</dbReference>
<comment type="caution">
    <text evidence="3">The sequence shown here is derived from an EMBL/GenBank/DDBJ whole genome shotgun (WGS) entry which is preliminary data.</text>
</comment>
<proteinExistence type="predicted"/>
<dbReference type="InterPro" id="IPR015915">
    <property type="entry name" value="Kelch-typ_b-propeller"/>
</dbReference>
<accession>A0A1R2D4J6</accession>
<dbReference type="EMBL" id="MPUH01000003">
    <property type="protein sequence ID" value="OMJ96136.1"/>
    <property type="molecule type" value="Genomic_DNA"/>
</dbReference>
<reference evidence="3 4" key="1">
    <citation type="submission" date="2016-11" db="EMBL/GenBank/DDBJ databases">
        <title>The macronuclear genome of Stentor coeruleus: a giant cell with tiny introns.</title>
        <authorList>
            <person name="Slabodnick M."/>
            <person name="Ruby J.G."/>
            <person name="Reiff S.B."/>
            <person name="Swart E.C."/>
            <person name="Gosai S."/>
            <person name="Prabakaran S."/>
            <person name="Witkowska E."/>
            <person name="Larue G.E."/>
            <person name="Fisher S."/>
            <person name="Freeman R.M."/>
            <person name="Gunawardena J."/>
            <person name="Chu W."/>
            <person name="Stover N.A."/>
            <person name="Gregory B.D."/>
            <person name="Nowacki M."/>
            <person name="Derisi J."/>
            <person name="Roy S.W."/>
            <person name="Marshall W.F."/>
            <person name="Sood P."/>
        </authorList>
    </citation>
    <scope>NUCLEOTIDE SEQUENCE [LARGE SCALE GENOMIC DNA]</scope>
    <source>
        <strain evidence="3">WM001</strain>
    </source>
</reference>
<dbReference type="PANTHER" id="PTHR46260:SF3">
    <property type="entry name" value="RING-TYPE DOMAIN-CONTAINING PROTEIN"/>
    <property type="match status" value="1"/>
</dbReference>
<keyword evidence="4" id="KW-1185">Reference proteome</keyword>
<evidence type="ECO:0000256" key="2">
    <source>
        <dbReference type="ARBA" id="ARBA00022737"/>
    </source>
</evidence>
<sequence length="316" mass="36202">MEQKSFVYVLIGDTVVLVNKQGKRQKVKTGIFRCELSVYNGKILYSGGLKNSVLSADIGIFDAKENWEDWVLYDEAVSIIGKLSNPRINHTQTIYKDFLYVIGGSAPKNPMDACEKIDLNTGKSFILPNIPFYCMLHGATLLNNRIYLLGGTQIEINRAREIEKKHLVYLDLDRETWVQTCDSPSKALRPCLIPIKNQFILIMGGWAKESQIINKVHVVDTLNSSIIPITDLNICEVFYSYSCQNNLIQTIDYVGTVHNFHKPSIEKLLTFEIISKKVWKRRRCCVFTFSKLKGFKSKSNFFSLPETIVRELIRFL</sequence>
<dbReference type="OrthoDB" id="432528at2759"/>
<evidence type="ECO:0000313" key="4">
    <source>
        <dbReference type="Proteomes" id="UP000187209"/>
    </source>
</evidence>
<name>A0A1R2D4J6_9CILI</name>
<keyword evidence="2" id="KW-0677">Repeat</keyword>
<keyword evidence="1" id="KW-0880">Kelch repeat</keyword>
<dbReference type="Gene3D" id="2.120.10.80">
    <property type="entry name" value="Kelch-type beta propeller"/>
    <property type="match status" value="1"/>
</dbReference>
<dbReference type="AlphaFoldDB" id="A0A1R2D4J6"/>
<organism evidence="3 4">
    <name type="scientific">Stentor coeruleus</name>
    <dbReference type="NCBI Taxonomy" id="5963"/>
    <lineage>
        <taxon>Eukaryota</taxon>
        <taxon>Sar</taxon>
        <taxon>Alveolata</taxon>
        <taxon>Ciliophora</taxon>
        <taxon>Postciliodesmatophora</taxon>
        <taxon>Heterotrichea</taxon>
        <taxon>Heterotrichida</taxon>
        <taxon>Stentoridae</taxon>
        <taxon>Stentor</taxon>
    </lineage>
</organism>
<evidence type="ECO:0008006" key="5">
    <source>
        <dbReference type="Google" id="ProtNLM"/>
    </source>
</evidence>
<evidence type="ECO:0000256" key="1">
    <source>
        <dbReference type="ARBA" id="ARBA00022441"/>
    </source>
</evidence>
<evidence type="ECO:0000313" key="3">
    <source>
        <dbReference type="EMBL" id="OMJ96136.1"/>
    </source>
</evidence>
<gene>
    <name evidence="3" type="ORF">SteCoe_314</name>
</gene>
<dbReference type="PANTHER" id="PTHR46260">
    <property type="entry name" value="RING-TYPE DOMAIN-CONTAINING PROTEIN"/>
    <property type="match status" value="1"/>
</dbReference>
<protein>
    <recommendedName>
        <fullName evidence="5">Kelch motif family protein</fullName>
    </recommendedName>
</protein>
<dbReference type="InterPro" id="IPR051746">
    <property type="entry name" value="Kelch_domain_containing_8"/>
</dbReference>
<dbReference type="Proteomes" id="UP000187209">
    <property type="component" value="Unassembled WGS sequence"/>
</dbReference>